<dbReference type="InterPro" id="IPR027417">
    <property type="entry name" value="P-loop_NTPase"/>
</dbReference>
<keyword evidence="5 15" id="KW-0378">Hydrolase</keyword>
<evidence type="ECO:0000256" key="15">
    <source>
        <dbReference type="RuleBase" id="RU363016"/>
    </source>
</evidence>
<feature type="domain" description="Helicase C-terminal" evidence="17">
    <location>
        <begin position="456"/>
        <end position="607"/>
    </location>
</feature>
<dbReference type="Proteomes" id="UP000826793">
    <property type="component" value="Unassembled WGS sequence"/>
</dbReference>
<dbReference type="InterPro" id="IPR033454">
    <property type="entry name" value="RecG_wedge"/>
</dbReference>
<keyword evidence="4 15" id="KW-0227">DNA damage</keyword>
<organism evidence="18 19">
    <name type="scientific">Candidatus Acutalibacter pullicola</name>
    <dbReference type="NCBI Taxonomy" id="2838417"/>
    <lineage>
        <taxon>Bacteria</taxon>
        <taxon>Bacillati</taxon>
        <taxon>Bacillota</taxon>
        <taxon>Clostridia</taxon>
        <taxon>Eubacteriales</taxon>
        <taxon>Acutalibacteraceae</taxon>
        <taxon>Acutalibacter</taxon>
    </lineage>
</organism>
<dbReference type="SMART" id="SM00487">
    <property type="entry name" value="DEXDc"/>
    <property type="match status" value="1"/>
</dbReference>
<keyword evidence="3 15" id="KW-0547">Nucleotide-binding</keyword>
<keyword evidence="6 15" id="KW-0347">Helicase</keyword>
<evidence type="ECO:0000256" key="11">
    <source>
        <dbReference type="ARBA" id="ARBA00023235"/>
    </source>
</evidence>
<sequence length="679" mass="75429">MPSLFEKDIQFLKGVGEKRAKLFQKLGAPTVGDLLRLYPRAYEDWSVHTPVRETVLGEVAVVQGTVLQRPSEQRIRGGKLLYKTRVTDGESDLVLTFFNNRYIPTLLREGETYLFRGKVTGTFLRREMLSPEFVPQAKELAIQPIYPATAGLSSRQIGAAVQNALQLLPEQLNDPLPDKLREQYHLCTLRYALETIHFPKTQEEIATARFRLTFEEFLVLQLGLLRIKSGRKQKNLHPIQEEFPQGFAQLLPFSLTGAQHRAIQEAVHDMAGDSPMNRLVQGDVGSGKTAVAAALCWSVIQNGMQAALMAPTEILATQHYHSLNALLEPAHIACALLTGSVKPGEKKKIYSALADGRIQLVIGTHALLSDQVAFHNLGLVITDEQHRFGVGQRSALAQKGASPHLLVMSATPIPRTLALMVYGDLDVSVLDELPPGRQTIETYLVDSGKRQRAFGYVQKHLDQGRQGYIICPLIEEDDSGLQSVTHYAELVKQAFPQATVGVLHGKMKPREKDRVMESFSRGETQLLLSTTVVEVGVDVPNAVIMVIENAERYGLSQLHQLRGRIGRGQYQSTCILITDAQNQETLKRLKLFRDTSDGFQIAEADLKLRGPGDFFGSRQHGLPQLKIADMTTDMEVLRQAQACAKELTRQNALEQPAYRGLRGEVRRLFAKTGGEGVVL</sequence>
<dbReference type="Pfam" id="PF17191">
    <property type="entry name" value="RecG_wedge"/>
    <property type="match status" value="1"/>
</dbReference>
<evidence type="ECO:0000256" key="12">
    <source>
        <dbReference type="ARBA" id="ARBA00034617"/>
    </source>
</evidence>
<dbReference type="InterPro" id="IPR004609">
    <property type="entry name" value="ATP-dep_DNA_helicase_RecG"/>
</dbReference>
<keyword evidence="8" id="KW-0238">DNA-binding</keyword>
<dbReference type="PANTHER" id="PTHR47964:SF1">
    <property type="entry name" value="ATP-DEPENDENT DNA HELICASE HOMOLOG RECG, CHLOROPLASTIC"/>
    <property type="match status" value="1"/>
</dbReference>
<dbReference type="NCBIfam" id="TIGR00643">
    <property type="entry name" value="recG"/>
    <property type="match status" value="1"/>
</dbReference>
<evidence type="ECO:0000256" key="6">
    <source>
        <dbReference type="ARBA" id="ARBA00022806"/>
    </source>
</evidence>
<dbReference type="GO" id="GO:0005524">
    <property type="term" value="F:ATP binding"/>
    <property type="evidence" value="ECO:0007669"/>
    <property type="project" value="UniProtKB-KW"/>
</dbReference>
<dbReference type="GO" id="GO:0006310">
    <property type="term" value="P:DNA recombination"/>
    <property type="evidence" value="ECO:0007669"/>
    <property type="project" value="UniProtKB-UniRule"/>
</dbReference>
<proteinExistence type="inferred from homology"/>
<dbReference type="AlphaFoldDB" id="A0A9D2SFQ7"/>
<dbReference type="InterPro" id="IPR001650">
    <property type="entry name" value="Helicase_C-like"/>
</dbReference>
<evidence type="ECO:0000313" key="18">
    <source>
        <dbReference type="EMBL" id="HJB98071.1"/>
    </source>
</evidence>
<evidence type="ECO:0000256" key="1">
    <source>
        <dbReference type="ARBA" id="ARBA00007504"/>
    </source>
</evidence>
<dbReference type="CDD" id="cd17992">
    <property type="entry name" value="DEXHc_RecG"/>
    <property type="match status" value="1"/>
</dbReference>
<evidence type="ECO:0000256" key="7">
    <source>
        <dbReference type="ARBA" id="ARBA00022840"/>
    </source>
</evidence>
<protein>
    <recommendedName>
        <fullName evidence="2 15">ATP-dependent DNA helicase RecG</fullName>
        <ecNumber evidence="13 15">5.6.2.4</ecNumber>
    </recommendedName>
</protein>
<dbReference type="InterPro" id="IPR047112">
    <property type="entry name" value="RecG/Mfd"/>
</dbReference>
<dbReference type="InterPro" id="IPR014001">
    <property type="entry name" value="Helicase_ATP-bd"/>
</dbReference>
<dbReference type="InterPro" id="IPR045562">
    <property type="entry name" value="RecG_dom3_C"/>
</dbReference>
<keyword evidence="11" id="KW-0413">Isomerase</keyword>
<evidence type="ECO:0000256" key="10">
    <source>
        <dbReference type="ARBA" id="ARBA00023204"/>
    </source>
</evidence>
<keyword evidence="9 15" id="KW-0233">DNA recombination</keyword>
<dbReference type="SMART" id="SM00490">
    <property type="entry name" value="HELICc"/>
    <property type="match status" value="1"/>
</dbReference>
<evidence type="ECO:0000259" key="16">
    <source>
        <dbReference type="PROSITE" id="PS51192"/>
    </source>
</evidence>
<evidence type="ECO:0000256" key="13">
    <source>
        <dbReference type="ARBA" id="ARBA00034808"/>
    </source>
</evidence>
<dbReference type="SUPFAM" id="SSF50249">
    <property type="entry name" value="Nucleic acid-binding proteins"/>
    <property type="match status" value="1"/>
</dbReference>
<evidence type="ECO:0000256" key="8">
    <source>
        <dbReference type="ARBA" id="ARBA00023125"/>
    </source>
</evidence>
<comment type="function">
    <text evidence="15">Plays a critical role in recombination and DNA repair. Helps process Holliday junction intermediates to mature products by catalyzing branch migration. Has replication fork regression activity, unwinds stalled or blocked replication forks to make a HJ that can be resolved. Has a DNA unwinding activity characteristic of a DNA helicase with 3'-5' polarity.</text>
</comment>
<evidence type="ECO:0000259" key="17">
    <source>
        <dbReference type="PROSITE" id="PS51194"/>
    </source>
</evidence>
<dbReference type="Pfam" id="PF00270">
    <property type="entry name" value="DEAD"/>
    <property type="match status" value="1"/>
</dbReference>
<dbReference type="GO" id="GO:0043138">
    <property type="term" value="F:3'-5' DNA helicase activity"/>
    <property type="evidence" value="ECO:0007669"/>
    <property type="project" value="UniProtKB-EC"/>
</dbReference>
<evidence type="ECO:0000256" key="3">
    <source>
        <dbReference type="ARBA" id="ARBA00022741"/>
    </source>
</evidence>
<evidence type="ECO:0000256" key="9">
    <source>
        <dbReference type="ARBA" id="ARBA00023172"/>
    </source>
</evidence>
<reference evidence="18" key="1">
    <citation type="journal article" date="2021" name="PeerJ">
        <title>Extensive microbial diversity within the chicken gut microbiome revealed by metagenomics and culture.</title>
        <authorList>
            <person name="Gilroy R."/>
            <person name="Ravi A."/>
            <person name="Getino M."/>
            <person name="Pursley I."/>
            <person name="Horton D.L."/>
            <person name="Alikhan N.F."/>
            <person name="Baker D."/>
            <person name="Gharbi K."/>
            <person name="Hall N."/>
            <person name="Watson M."/>
            <person name="Adriaenssens E.M."/>
            <person name="Foster-Nyarko E."/>
            <person name="Jarju S."/>
            <person name="Secka A."/>
            <person name="Antonio M."/>
            <person name="Oren A."/>
            <person name="Chaudhuri R.R."/>
            <person name="La Ragione R."/>
            <person name="Hildebrand F."/>
            <person name="Pallen M.J."/>
        </authorList>
    </citation>
    <scope>NUCLEOTIDE SEQUENCE</scope>
    <source>
        <strain evidence="18">CHK185-1770</strain>
    </source>
</reference>
<evidence type="ECO:0000256" key="4">
    <source>
        <dbReference type="ARBA" id="ARBA00022763"/>
    </source>
</evidence>
<comment type="catalytic activity">
    <reaction evidence="12 15">
        <text>Couples ATP hydrolysis with the unwinding of duplex DNA by translocating in the 3'-5' direction.</text>
        <dbReference type="EC" id="5.6.2.4"/>
    </reaction>
</comment>
<comment type="caution">
    <text evidence="18">The sequence shown here is derived from an EMBL/GenBank/DDBJ whole genome shotgun (WGS) entry which is preliminary data.</text>
</comment>
<dbReference type="NCBIfam" id="NF008165">
    <property type="entry name" value="PRK10917.1-3"/>
    <property type="match status" value="1"/>
</dbReference>
<dbReference type="NCBIfam" id="NF008168">
    <property type="entry name" value="PRK10917.2-2"/>
    <property type="match status" value="1"/>
</dbReference>
<dbReference type="PROSITE" id="PS51194">
    <property type="entry name" value="HELICASE_CTER"/>
    <property type="match status" value="1"/>
</dbReference>
<dbReference type="InterPro" id="IPR011545">
    <property type="entry name" value="DEAD/DEAH_box_helicase_dom"/>
</dbReference>
<evidence type="ECO:0000313" key="19">
    <source>
        <dbReference type="Proteomes" id="UP000826793"/>
    </source>
</evidence>
<dbReference type="EMBL" id="DWXG01000045">
    <property type="protein sequence ID" value="HJB98071.1"/>
    <property type="molecule type" value="Genomic_DNA"/>
</dbReference>
<feature type="domain" description="Helicase ATP-binding" evidence="16">
    <location>
        <begin position="269"/>
        <end position="430"/>
    </location>
</feature>
<keyword evidence="10 15" id="KW-0234">DNA repair</keyword>
<dbReference type="PROSITE" id="PS51192">
    <property type="entry name" value="HELICASE_ATP_BIND_1"/>
    <property type="match status" value="1"/>
</dbReference>
<dbReference type="Gene3D" id="3.40.50.300">
    <property type="entry name" value="P-loop containing nucleotide triphosphate hydrolases"/>
    <property type="match status" value="2"/>
</dbReference>
<dbReference type="InterPro" id="IPR012340">
    <property type="entry name" value="NA-bd_OB-fold"/>
</dbReference>
<comment type="similarity">
    <text evidence="1 15">Belongs to the helicase family. RecG subfamily.</text>
</comment>
<dbReference type="EC" id="5.6.2.4" evidence="13 15"/>
<comment type="catalytic activity">
    <reaction evidence="14 15">
        <text>ATP + H2O = ADP + phosphate + H(+)</text>
        <dbReference type="Rhea" id="RHEA:13065"/>
        <dbReference type="ChEBI" id="CHEBI:15377"/>
        <dbReference type="ChEBI" id="CHEBI:15378"/>
        <dbReference type="ChEBI" id="CHEBI:30616"/>
        <dbReference type="ChEBI" id="CHEBI:43474"/>
        <dbReference type="ChEBI" id="CHEBI:456216"/>
        <dbReference type="EC" id="5.6.2.4"/>
    </reaction>
</comment>
<dbReference type="GO" id="GO:0006281">
    <property type="term" value="P:DNA repair"/>
    <property type="evidence" value="ECO:0007669"/>
    <property type="project" value="UniProtKB-UniRule"/>
</dbReference>
<dbReference type="GO" id="GO:0016787">
    <property type="term" value="F:hydrolase activity"/>
    <property type="evidence" value="ECO:0007669"/>
    <property type="project" value="UniProtKB-KW"/>
</dbReference>
<dbReference type="SUPFAM" id="SSF52540">
    <property type="entry name" value="P-loop containing nucleoside triphosphate hydrolases"/>
    <property type="match status" value="2"/>
</dbReference>
<reference evidence="18" key="2">
    <citation type="submission" date="2021-04" db="EMBL/GenBank/DDBJ databases">
        <authorList>
            <person name="Gilroy R."/>
        </authorList>
    </citation>
    <scope>NUCLEOTIDE SEQUENCE</scope>
    <source>
        <strain evidence="18">CHK185-1770</strain>
    </source>
</reference>
<dbReference type="CDD" id="cd04488">
    <property type="entry name" value="RecG_wedge_OBF"/>
    <property type="match status" value="1"/>
</dbReference>
<name>A0A9D2SFQ7_9FIRM</name>
<evidence type="ECO:0000256" key="2">
    <source>
        <dbReference type="ARBA" id="ARBA00017846"/>
    </source>
</evidence>
<keyword evidence="7 15" id="KW-0067">ATP-binding</keyword>
<dbReference type="Gene3D" id="2.40.50.140">
    <property type="entry name" value="Nucleic acid-binding proteins"/>
    <property type="match status" value="1"/>
</dbReference>
<accession>A0A9D2SFQ7</accession>
<dbReference type="Pfam" id="PF19833">
    <property type="entry name" value="RecG_dom3_C"/>
    <property type="match status" value="1"/>
</dbReference>
<dbReference type="PANTHER" id="PTHR47964">
    <property type="entry name" value="ATP-DEPENDENT DNA HELICASE HOMOLOG RECG, CHLOROPLASTIC"/>
    <property type="match status" value="1"/>
</dbReference>
<dbReference type="GO" id="GO:0003677">
    <property type="term" value="F:DNA binding"/>
    <property type="evidence" value="ECO:0007669"/>
    <property type="project" value="UniProtKB-KW"/>
</dbReference>
<evidence type="ECO:0000256" key="5">
    <source>
        <dbReference type="ARBA" id="ARBA00022801"/>
    </source>
</evidence>
<evidence type="ECO:0000256" key="14">
    <source>
        <dbReference type="ARBA" id="ARBA00048988"/>
    </source>
</evidence>
<gene>
    <name evidence="18" type="primary">recG</name>
    <name evidence="18" type="ORF">H9710_05765</name>
</gene>
<dbReference type="Pfam" id="PF00271">
    <property type="entry name" value="Helicase_C"/>
    <property type="match status" value="1"/>
</dbReference>